<gene>
    <name evidence="1" type="ORF">FQB35_02580</name>
</gene>
<reference evidence="1 2" key="1">
    <citation type="submission" date="2019-07" db="EMBL/GenBank/DDBJ databases">
        <title>Complete genome of Crassaminicella thermophila SY095.</title>
        <authorList>
            <person name="Li X."/>
        </authorList>
    </citation>
    <scope>NUCLEOTIDE SEQUENCE [LARGE SCALE GENOMIC DNA]</scope>
    <source>
        <strain evidence="1 2">SY095</strain>
    </source>
</reference>
<name>A0A5C0SDL9_CRATE</name>
<evidence type="ECO:0000313" key="2">
    <source>
        <dbReference type="Proteomes" id="UP000324646"/>
    </source>
</evidence>
<evidence type="ECO:0000313" key="1">
    <source>
        <dbReference type="EMBL" id="QEK11344.1"/>
    </source>
</evidence>
<dbReference type="InterPro" id="IPR015001">
    <property type="entry name" value="DUF1850"/>
</dbReference>
<dbReference type="Proteomes" id="UP000324646">
    <property type="component" value="Chromosome"/>
</dbReference>
<keyword evidence="2" id="KW-1185">Reference proteome</keyword>
<dbReference type="OrthoDB" id="4304at2"/>
<proteinExistence type="predicted"/>
<dbReference type="RefSeq" id="WP_148808417.1">
    <property type="nucleotide sequence ID" value="NZ_CP042243.1"/>
</dbReference>
<dbReference type="AlphaFoldDB" id="A0A5C0SDL9"/>
<organism evidence="1 2">
    <name type="scientific">Crassaminicella thermophila</name>
    <dbReference type="NCBI Taxonomy" id="2599308"/>
    <lineage>
        <taxon>Bacteria</taxon>
        <taxon>Bacillati</taxon>
        <taxon>Bacillota</taxon>
        <taxon>Clostridia</taxon>
        <taxon>Eubacteriales</taxon>
        <taxon>Clostridiaceae</taxon>
        <taxon>Crassaminicella</taxon>
    </lineage>
</organism>
<dbReference type="EMBL" id="CP042243">
    <property type="protein sequence ID" value="QEK11344.1"/>
    <property type="molecule type" value="Genomic_DNA"/>
</dbReference>
<protein>
    <submittedName>
        <fullName evidence="1">DUF1850 domain-containing protein</fullName>
    </submittedName>
</protein>
<dbReference type="KEGG" id="crs:FQB35_02580"/>
<accession>A0A5C0SDL9</accession>
<sequence length="165" mass="19373">MKKYNKILILFLILSFLPLSLIKVPVIILEDIKASKTIFIHKISPNDQFTMHWMHSVELAPWEETFYIDNNYKIILDYTRFKAFGAGVPKSAGKKTFVKNGWIYFAEINKEMPNLAYGISNFAKHTFYFKNITLKLYEMVPNDNPVKIYTDKLSIISYIYKKLIT</sequence>
<dbReference type="Pfam" id="PF08905">
    <property type="entry name" value="DUF1850"/>
    <property type="match status" value="1"/>
</dbReference>